<sequence>MQNLDIIPRGIKHCILHFLTDPRDLYNLNLTCQELRHNALPFYYIPSTSTSMSLCRSWPLDWLLPTPGCNISGTCHDPIKCQQCPMHPNTDLALTLLANLLPHDRLLTFTCDSLVPLSSPILATFHRRQAKLRTLRLDSIDLEPVVSRANIATLYLCTSDPDEASSWNRVLPTLPNLRNLELAATRDLNNGPYPLNADAPSDVLTKLLDWKSQESQYKLHLHTLQVQGFELADAAETLRRSINFAELKVLGMQLCENSIRLVEVLHETHEPIRLSLRTLMLVETEQDPASQANNPALSRLLGTFSTLENLIVKTKGSAAYWPDFAAVAGHAASLRLLHLDCLIPPF</sequence>
<reference evidence="1 2" key="1">
    <citation type="journal article" date="2018" name="BMC Genomics">
        <title>Genomic evidence for intraspecific hybridization in a clonal and extremely halotolerant yeast.</title>
        <authorList>
            <person name="Gostincar C."/>
            <person name="Stajich J.E."/>
            <person name="Zupancic J."/>
            <person name="Zalar P."/>
            <person name="Gunde-Cimerman N."/>
        </authorList>
    </citation>
    <scope>NUCLEOTIDE SEQUENCE [LARGE SCALE GENOMIC DNA]</scope>
    <source>
        <strain evidence="1 2">EXF-120</strain>
    </source>
</reference>
<comment type="caution">
    <text evidence="1">The sequence shown here is derived from an EMBL/GenBank/DDBJ whole genome shotgun (WGS) entry which is preliminary data.</text>
</comment>
<protein>
    <submittedName>
        <fullName evidence="1">Uncharacterized protein</fullName>
    </submittedName>
</protein>
<name>A0A3M7IHR2_HORWE</name>
<dbReference type="AlphaFoldDB" id="A0A3M7IHR2"/>
<dbReference type="EMBL" id="QWIT01000382">
    <property type="protein sequence ID" value="RMZ24994.1"/>
    <property type="molecule type" value="Genomic_DNA"/>
</dbReference>
<gene>
    <name evidence="1" type="ORF">D0859_10944</name>
</gene>
<dbReference type="Proteomes" id="UP000281677">
    <property type="component" value="Unassembled WGS sequence"/>
</dbReference>
<dbReference type="OrthoDB" id="5273330at2759"/>
<evidence type="ECO:0000313" key="2">
    <source>
        <dbReference type="Proteomes" id="UP000281677"/>
    </source>
</evidence>
<evidence type="ECO:0000313" key="1">
    <source>
        <dbReference type="EMBL" id="RMZ24994.1"/>
    </source>
</evidence>
<organism evidence="1 2">
    <name type="scientific">Hortaea werneckii</name>
    <name type="common">Black yeast</name>
    <name type="synonym">Cladosporium werneckii</name>
    <dbReference type="NCBI Taxonomy" id="91943"/>
    <lineage>
        <taxon>Eukaryota</taxon>
        <taxon>Fungi</taxon>
        <taxon>Dikarya</taxon>
        <taxon>Ascomycota</taxon>
        <taxon>Pezizomycotina</taxon>
        <taxon>Dothideomycetes</taxon>
        <taxon>Dothideomycetidae</taxon>
        <taxon>Mycosphaerellales</taxon>
        <taxon>Teratosphaeriaceae</taxon>
        <taxon>Hortaea</taxon>
    </lineage>
</organism>
<accession>A0A3M7IHR2</accession>
<proteinExistence type="predicted"/>